<keyword evidence="3" id="KW-1185">Reference proteome</keyword>
<sequence>MYTVLYKNYTLTLLPLTLLALSMAMAITLAVVSFRFMPFSQALMSTMPLSVVALGCGFMMGCFVEGRGGTGERGGE</sequence>
<keyword evidence="1" id="KW-0812">Transmembrane</keyword>
<gene>
    <name evidence="2" type="ORF">B9Z19DRAFT_1081464</name>
</gene>
<dbReference type="AlphaFoldDB" id="A0A2T6ZVK2"/>
<evidence type="ECO:0000256" key="1">
    <source>
        <dbReference type="SAM" id="Phobius"/>
    </source>
</evidence>
<accession>A0A2T6ZVK2</accession>
<keyword evidence="1" id="KW-0472">Membrane</keyword>
<feature type="transmembrane region" description="Helical" evidence="1">
    <location>
        <begin position="42"/>
        <end position="64"/>
    </location>
</feature>
<name>A0A2T6ZVK2_TUBBO</name>
<keyword evidence="1" id="KW-1133">Transmembrane helix</keyword>
<dbReference type="EMBL" id="NESQ01000089">
    <property type="protein sequence ID" value="PUU79519.1"/>
    <property type="molecule type" value="Genomic_DNA"/>
</dbReference>
<dbReference type="Proteomes" id="UP000244722">
    <property type="component" value="Unassembled WGS sequence"/>
</dbReference>
<organism evidence="2 3">
    <name type="scientific">Tuber borchii</name>
    <name type="common">White truffle</name>
    <dbReference type="NCBI Taxonomy" id="42251"/>
    <lineage>
        <taxon>Eukaryota</taxon>
        <taxon>Fungi</taxon>
        <taxon>Dikarya</taxon>
        <taxon>Ascomycota</taxon>
        <taxon>Pezizomycotina</taxon>
        <taxon>Pezizomycetes</taxon>
        <taxon>Pezizales</taxon>
        <taxon>Tuberaceae</taxon>
        <taxon>Tuber</taxon>
    </lineage>
</organism>
<proteinExistence type="predicted"/>
<evidence type="ECO:0000313" key="2">
    <source>
        <dbReference type="EMBL" id="PUU79519.1"/>
    </source>
</evidence>
<comment type="caution">
    <text evidence="2">The sequence shown here is derived from an EMBL/GenBank/DDBJ whole genome shotgun (WGS) entry which is preliminary data.</text>
</comment>
<protein>
    <submittedName>
        <fullName evidence="2">Uncharacterized protein</fullName>
    </submittedName>
</protein>
<evidence type="ECO:0000313" key="3">
    <source>
        <dbReference type="Proteomes" id="UP000244722"/>
    </source>
</evidence>
<reference evidence="2 3" key="1">
    <citation type="submission" date="2017-04" db="EMBL/GenBank/DDBJ databases">
        <title>Draft genome sequence of Tuber borchii Vittad., a whitish edible truffle.</title>
        <authorList>
            <consortium name="DOE Joint Genome Institute"/>
            <person name="Murat C."/>
            <person name="Kuo A."/>
            <person name="Barry K.W."/>
            <person name="Clum A."/>
            <person name="Dockter R.B."/>
            <person name="Fauchery L."/>
            <person name="Iotti M."/>
            <person name="Kohler A."/>
            <person name="Labutti K."/>
            <person name="Lindquist E.A."/>
            <person name="Lipzen A."/>
            <person name="Ohm R.A."/>
            <person name="Wang M."/>
            <person name="Grigoriev I.V."/>
            <person name="Zambonelli A."/>
            <person name="Martin F.M."/>
        </authorList>
    </citation>
    <scope>NUCLEOTIDE SEQUENCE [LARGE SCALE GENOMIC DNA]</scope>
    <source>
        <strain evidence="2 3">Tbo3840</strain>
    </source>
</reference>